<dbReference type="EMBL" id="RJVU01042609">
    <property type="protein sequence ID" value="ROL45078.1"/>
    <property type="molecule type" value="Genomic_DNA"/>
</dbReference>
<proteinExistence type="predicted"/>
<organism evidence="2 3">
    <name type="scientific">Anabarilius grahami</name>
    <name type="common">Kanglang fish</name>
    <name type="synonym">Barilius grahami</name>
    <dbReference type="NCBI Taxonomy" id="495550"/>
    <lineage>
        <taxon>Eukaryota</taxon>
        <taxon>Metazoa</taxon>
        <taxon>Chordata</taxon>
        <taxon>Craniata</taxon>
        <taxon>Vertebrata</taxon>
        <taxon>Euteleostomi</taxon>
        <taxon>Actinopterygii</taxon>
        <taxon>Neopterygii</taxon>
        <taxon>Teleostei</taxon>
        <taxon>Ostariophysi</taxon>
        <taxon>Cypriniformes</taxon>
        <taxon>Xenocyprididae</taxon>
        <taxon>Xenocypridinae</taxon>
        <taxon>Xenocypridinae incertae sedis</taxon>
        <taxon>Anabarilius</taxon>
    </lineage>
</organism>
<feature type="region of interest" description="Disordered" evidence="1">
    <location>
        <begin position="56"/>
        <end position="85"/>
    </location>
</feature>
<dbReference type="AlphaFoldDB" id="A0A3N0YGZ2"/>
<protein>
    <submittedName>
        <fullName evidence="2">Uncharacterized protein</fullName>
    </submittedName>
</protein>
<evidence type="ECO:0000313" key="3">
    <source>
        <dbReference type="Proteomes" id="UP000281406"/>
    </source>
</evidence>
<sequence>MPDTLQPSLPRDPGRKKWEETLCYDTQEADTDVHRYGSLQVRWSWRSLETGRALTHRRQETQREGDTLDPVVVPSADGEVLPRRV</sequence>
<comment type="caution">
    <text evidence="2">The sequence shown here is derived from an EMBL/GenBank/DDBJ whole genome shotgun (WGS) entry which is preliminary data.</text>
</comment>
<gene>
    <name evidence="2" type="ORF">DPX16_22881</name>
</gene>
<dbReference type="Proteomes" id="UP000281406">
    <property type="component" value="Unassembled WGS sequence"/>
</dbReference>
<reference evidence="2 3" key="1">
    <citation type="submission" date="2018-10" db="EMBL/GenBank/DDBJ databases">
        <title>Genome assembly for a Yunnan-Guizhou Plateau 3E fish, Anabarilius grahami (Regan), and its evolutionary and genetic applications.</title>
        <authorList>
            <person name="Jiang W."/>
        </authorList>
    </citation>
    <scope>NUCLEOTIDE SEQUENCE [LARGE SCALE GENOMIC DNA]</scope>
    <source>
        <strain evidence="2">AG-KIZ</strain>
        <tissue evidence="2">Muscle</tissue>
    </source>
</reference>
<evidence type="ECO:0000313" key="2">
    <source>
        <dbReference type="EMBL" id="ROL45078.1"/>
    </source>
</evidence>
<keyword evidence="3" id="KW-1185">Reference proteome</keyword>
<evidence type="ECO:0000256" key="1">
    <source>
        <dbReference type="SAM" id="MobiDB-lite"/>
    </source>
</evidence>
<feature type="compositionally biased region" description="Basic and acidic residues" evidence="1">
    <location>
        <begin position="57"/>
        <end position="66"/>
    </location>
</feature>
<name>A0A3N0YGZ2_ANAGA</name>
<accession>A0A3N0YGZ2</accession>